<gene>
    <name evidence="1" type="ORF">LIER_03180</name>
</gene>
<dbReference type="PANTHER" id="PTHR11439">
    <property type="entry name" value="GAG-POL-RELATED RETROTRANSPOSON"/>
    <property type="match status" value="1"/>
</dbReference>
<keyword evidence="2" id="KW-1185">Reference proteome</keyword>
<proteinExistence type="predicted"/>
<comment type="caution">
    <text evidence="1">The sequence shown here is derived from an EMBL/GenBank/DDBJ whole genome shotgun (WGS) entry which is preliminary data.</text>
</comment>
<dbReference type="Proteomes" id="UP001454036">
    <property type="component" value="Unassembled WGS sequence"/>
</dbReference>
<evidence type="ECO:0000313" key="1">
    <source>
        <dbReference type="EMBL" id="GAA0142232.1"/>
    </source>
</evidence>
<protein>
    <recommendedName>
        <fullName evidence="3">Retrovirus-related Pol polyprotein from transposon TNT 1-94</fullName>
    </recommendedName>
</protein>
<accession>A0AAV3NTR0</accession>
<dbReference type="EMBL" id="BAABME010000375">
    <property type="protein sequence ID" value="GAA0142232.1"/>
    <property type="molecule type" value="Genomic_DNA"/>
</dbReference>
<reference evidence="1 2" key="1">
    <citation type="submission" date="2024-01" db="EMBL/GenBank/DDBJ databases">
        <title>The complete chloroplast genome sequence of Lithospermum erythrorhizon: insights into the phylogenetic relationship among Boraginaceae species and the maternal lineages of purple gromwells.</title>
        <authorList>
            <person name="Okada T."/>
            <person name="Watanabe K."/>
        </authorList>
    </citation>
    <scope>NUCLEOTIDE SEQUENCE [LARGE SCALE GENOMIC DNA]</scope>
</reference>
<evidence type="ECO:0008006" key="3">
    <source>
        <dbReference type="Google" id="ProtNLM"/>
    </source>
</evidence>
<dbReference type="AlphaFoldDB" id="A0AAV3NTR0"/>
<organism evidence="1 2">
    <name type="scientific">Lithospermum erythrorhizon</name>
    <name type="common">Purple gromwell</name>
    <name type="synonym">Lithospermum officinale var. erythrorhizon</name>
    <dbReference type="NCBI Taxonomy" id="34254"/>
    <lineage>
        <taxon>Eukaryota</taxon>
        <taxon>Viridiplantae</taxon>
        <taxon>Streptophyta</taxon>
        <taxon>Embryophyta</taxon>
        <taxon>Tracheophyta</taxon>
        <taxon>Spermatophyta</taxon>
        <taxon>Magnoliopsida</taxon>
        <taxon>eudicotyledons</taxon>
        <taxon>Gunneridae</taxon>
        <taxon>Pentapetalae</taxon>
        <taxon>asterids</taxon>
        <taxon>lamiids</taxon>
        <taxon>Boraginales</taxon>
        <taxon>Boraginaceae</taxon>
        <taxon>Boraginoideae</taxon>
        <taxon>Lithospermeae</taxon>
        <taxon>Lithospermum</taxon>
    </lineage>
</organism>
<name>A0AAV3NTR0_LITER</name>
<evidence type="ECO:0000313" key="2">
    <source>
        <dbReference type="Proteomes" id="UP001454036"/>
    </source>
</evidence>
<dbReference type="PANTHER" id="PTHR11439:SF467">
    <property type="entry name" value="INTEGRASE CATALYTIC DOMAIN-CONTAINING PROTEIN"/>
    <property type="match status" value="1"/>
</dbReference>
<dbReference type="CDD" id="cd09272">
    <property type="entry name" value="RNase_HI_RT_Ty1"/>
    <property type="match status" value="1"/>
</dbReference>
<sequence length="234" mass="26623">MKDLGSARYILGMEIKRDRARGRLWLSQEKYIHKVLARFNMESSKSVSCPLSAHFKLSSKICNNAQGNVEDMENVPYASAIGSLMYAMLCTRPDIAYSVRLVSRFLSQPRKQHWEAVKWILRYLKGTSNICLCYGTKDATLESFTDSDMARDLDSKKSTSGYLFTFVGGAISWQSKLQRYHWIRDVIEEKQVFIEKVHTCDNGADMMTKVLPKGKHDTCCAIIGLDTVPTPLPY</sequence>